<name>A0A0C3DYD4_9AGAM</name>
<keyword evidence="2" id="KW-1185">Reference proteome</keyword>
<reference evidence="2" key="2">
    <citation type="submission" date="2015-01" db="EMBL/GenBank/DDBJ databases">
        <title>Evolutionary Origins and Diversification of the Mycorrhizal Mutualists.</title>
        <authorList>
            <consortium name="DOE Joint Genome Institute"/>
            <consortium name="Mycorrhizal Genomics Consortium"/>
            <person name="Kohler A."/>
            <person name="Kuo A."/>
            <person name="Nagy L.G."/>
            <person name="Floudas D."/>
            <person name="Copeland A."/>
            <person name="Barry K.W."/>
            <person name="Cichocki N."/>
            <person name="Veneault-Fourrey C."/>
            <person name="LaButti K."/>
            <person name="Lindquist E.A."/>
            <person name="Lipzen A."/>
            <person name="Lundell T."/>
            <person name="Morin E."/>
            <person name="Murat C."/>
            <person name="Riley R."/>
            <person name="Ohm R."/>
            <person name="Sun H."/>
            <person name="Tunlid A."/>
            <person name="Henrissat B."/>
            <person name="Grigoriev I.V."/>
            <person name="Hibbett D.S."/>
            <person name="Martin F."/>
        </authorList>
    </citation>
    <scope>NUCLEOTIDE SEQUENCE [LARGE SCALE GENOMIC DNA]</scope>
    <source>
        <strain evidence="2">Foug A</strain>
    </source>
</reference>
<evidence type="ECO:0000313" key="1">
    <source>
        <dbReference type="EMBL" id="KIM60911.1"/>
    </source>
</evidence>
<proteinExistence type="predicted"/>
<dbReference type="Proteomes" id="UP000053989">
    <property type="component" value="Unassembled WGS sequence"/>
</dbReference>
<sequence length="54" mass="6463">MINLKSHLRRLNPCLKIHLYFPHYVQTCDNQSLQPVCWKCCQFPVTLAYAFTDY</sequence>
<dbReference type="AlphaFoldDB" id="A0A0C3DYD4"/>
<gene>
    <name evidence="1" type="ORF">SCLCIDRAFT_1216411</name>
</gene>
<protein>
    <submittedName>
        <fullName evidence="1">Uncharacterized protein</fullName>
    </submittedName>
</protein>
<dbReference type="HOGENOM" id="CLU_3051755_0_0_1"/>
<evidence type="ECO:0000313" key="2">
    <source>
        <dbReference type="Proteomes" id="UP000053989"/>
    </source>
</evidence>
<reference evidence="1 2" key="1">
    <citation type="submission" date="2014-04" db="EMBL/GenBank/DDBJ databases">
        <authorList>
            <consortium name="DOE Joint Genome Institute"/>
            <person name="Kuo A."/>
            <person name="Kohler A."/>
            <person name="Nagy L.G."/>
            <person name="Floudas D."/>
            <person name="Copeland A."/>
            <person name="Barry K.W."/>
            <person name="Cichocki N."/>
            <person name="Veneault-Fourrey C."/>
            <person name="LaButti K."/>
            <person name="Lindquist E.A."/>
            <person name="Lipzen A."/>
            <person name="Lundell T."/>
            <person name="Morin E."/>
            <person name="Murat C."/>
            <person name="Sun H."/>
            <person name="Tunlid A."/>
            <person name="Henrissat B."/>
            <person name="Grigoriev I.V."/>
            <person name="Hibbett D.S."/>
            <person name="Martin F."/>
            <person name="Nordberg H.P."/>
            <person name="Cantor M.N."/>
            <person name="Hua S.X."/>
        </authorList>
    </citation>
    <scope>NUCLEOTIDE SEQUENCE [LARGE SCALE GENOMIC DNA]</scope>
    <source>
        <strain evidence="1 2">Foug A</strain>
    </source>
</reference>
<dbReference type="EMBL" id="KN822057">
    <property type="protein sequence ID" value="KIM60911.1"/>
    <property type="molecule type" value="Genomic_DNA"/>
</dbReference>
<dbReference type="InParanoid" id="A0A0C3DYD4"/>
<accession>A0A0C3DYD4</accession>
<organism evidence="1 2">
    <name type="scientific">Scleroderma citrinum Foug A</name>
    <dbReference type="NCBI Taxonomy" id="1036808"/>
    <lineage>
        <taxon>Eukaryota</taxon>
        <taxon>Fungi</taxon>
        <taxon>Dikarya</taxon>
        <taxon>Basidiomycota</taxon>
        <taxon>Agaricomycotina</taxon>
        <taxon>Agaricomycetes</taxon>
        <taxon>Agaricomycetidae</taxon>
        <taxon>Boletales</taxon>
        <taxon>Sclerodermatineae</taxon>
        <taxon>Sclerodermataceae</taxon>
        <taxon>Scleroderma</taxon>
    </lineage>
</organism>